<dbReference type="PROSITE" id="PS50011">
    <property type="entry name" value="PROTEIN_KINASE_DOM"/>
    <property type="match status" value="1"/>
</dbReference>
<gene>
    <name evidence="6" type="ORF">ASZ90_000370</name>
</gene>
<keyword evidence="3" id="KW-0547">Nucleotide-binding</keyword>
<dbReference type="InterPro" id="IPR011009">
    <property type="entry name" value="Kinase-like_dom_sf"/>
</dbReference>
<dbReference type="SUPFAM" id="SSF56112">
    <property type="entry name" value="Protein kinase-like (PK-like)"/>
    <property type="match status" value="1"/>
</dbReference>
<dbReference type="AlphaFoldDB" id="A0A0W8G9B4"/>
<evidence type="ECO:0000259" key="5">
    <source>
        <dbReference type="PROSITE" id="PS50011"/>
    </source>
</evidence>
<feature type="domain" description="Protein kinase" evidence="5">
    <location>
        <begin position="101"/>
        <end position="409"/>
    </location>
</feature>
<dbReference type="GO" id="GO:0004672">
    <property type="term" value="F:protein kinase activity"/>
    <property type="evidence" value="ECO:0007669"/>
    <property type="project" value="InterPro"/>
</dbReference>
<evidence type="ECO:0000313" key="6">
    <source>
        <dbReference type="EMBL" id="KUG29728.1"/>
    </source>
</evidence>
<evidence type="ECO:0000256" key="2">
    <source>
        <dbReference type="ARBA" id="ARBA00022679"/>
    </source>
</evidence>
<dbReference type="CDD" id="cd13970">
    <property type="entry name" value="ABC1_ADCK3"/>
    <property type="match status" value="1"/>
</dbReference>
<comment type="caution">
    <text evidence="6">The sequence shown here is derived from an EMBL/GenBank/DDBJ whole genome shotgun (WGS) entry which is preliminary data.</text>
</comment>
<reference evidence="6" key="1">
    <citation type="journal article" date="2015" name="Proc. Natl. Acad. Sci. U.S.A.">
        <title>Networks of energetic and metabolic interactions define dynamics in microbial communities.</title>
        <authorList>
            <person name="Embree M."/>
            <person name="Liu J.K."/>
            <person name="Al-Bassam M.M."/>
            <person name="Zengler K."/>
        </authorList>
    </citation>
    <scope>NUCLEOTIDE SEQUENCE</scope>
</reference>
<evidence type="ECO:0000256" key="3">
    <source>
        <dbReference type="ARBA" id="ARBA00022741"/>
    </source>
</evidence>
<dbReference type="PANTHER" id="PTHR43851">
    <property type="match status" value="1"/>
</dbReference>
<keyword evidence="4" id="KW-0067">ATP-binding</keyword>
<accession>A0A0W8G9B4</accession>
<evidence type="ECO:0000256" key="1">
    <source>
        <dbReference type="ARBA" id="ARBA00009670"/>
    </source>
</evidence>
<dbReference type="PANTHER" id="PTHR43851:SF3">
    <property type="entry name" value="COENZYME Q8"/>
    <property type="match status" value="1"/>
</dbReference>
<dbReference type="GO" id="GO:0005524">
    <property type="term" value="F:ATP binding"/>
    <property type="evidence" value="ECO:0007669"/>
    <property type="project" value="UniProtKB-KW"/>
</dbReference>
<dbReference type="EMBL" id="LNQE01000044">
    <property type="protein sequence ID" value="KUG29728.1"/>
    <property type="molecule type" value="Genomic_DNA"/>
</dbReference>
<proteinExistence type="inferred from homology"/>
<dbReference type="InterPro" id="IPR004147">
    <property type="entry name" value="ABC1_dom"/>
</dbReference>
<dbReference type="Pfam" id="PF03109">
    <property type="entry name" value="ABC1"/>
    <property type="match status" value="1"/>
</dbReference>
<protein>
    <submittedName>
        <fullName evidence="6">Abc1 family protein</fullName>
    </submittedName>
</protein>
<keyword evidence="2" id="KW-0808">Transferase</keyword>
<name>A0A0W8G9B4_9ZZZZ</name>
<dbReference type="InterPro" id="IPR000719">
    <property type="entry name" value="Prot_kinase_dom"/>
</dbReference>
<dbReference type="InterPro" id="IPR051409">
    <property type="entry name" value="Atypical_kinase_ADCK"/>
</dbReference>
<comment type="similarity">
    <text evidence="1">Belongs to the protein kinase superfamily. ADCK protein kinase family.</text>
</comment>
<dbReference type="InterPro" id="IPR034646">
    <property type="entry name" value="ADCK3_dom"/>
</dbReference>
<sequence>MGGKTLAYLSRKPFQTRRKRTEAKKALNRETASLLFHGLGLLRGTALKAAQLLSLETDMLPPEITEELQKSCHQAPPINRALARKIVGTALGKPPEELFRAFDGHAFAAASLGQVHRAVARDGQELAVKLQYPGIRETIETDMRLLRTAAWPLPDHRFLAPILEEIEARLLEEVDYRREQENMAFFRAGLGQDPVLIPECREDLSSDTVLAAEYLSGTPLIDWLETGPGQEQRDRVAQTIQDLFVSELYRLHGIHADPNPGNFLVHPDLAVGLVDFGCVKHFEPHFVSLYGKLAATSLDGGRNDYLSLLAAFQHKASPVSAEVEERIFEELQATGQWISQLYREKYFDFRENPEFIPAGKQRMFAALKMRTHMNLNPQFIFLHRTRYGLMRLFERMGARVSFRNPYEYM</sequence>
<evidence type="ECO:0000256" key="4">
    <source>
        <dbReference type="ARBA" id="ARBA00022840"/>
    </source>
</evidence>
<organism evidence="6">
    <name type="scientific">hydrocarbon metagenome</name>
    <dbReference type="NCBI Taxonomy" id="938273"/>
    <lineage>
        <taxon>unclassified sequences</taxon>
        <taxon>metagenomes</taxon>
        <taxon>ecological metagenomes</taxon>
    </lineage>
</organism>